<name>A0AA40KY00_9HYME</name>
<proteinExistence type="predicted"/>
<evidence type="ECO:0000313" key="1">
    <source>
        <dbReference type="EMBL" id="KAK1137329.1"/>
    </source>
</evidence>
<dbReference type="Proteomes" id="UP001177670">
    <property type="component" value="Unassembled WGS sequence"/>
</dbReference>
<protein>
    <submittedName>
        <fullName evidence="1">Uncharacterized protein</fullName>
    </submittedName>
</protein>
<sequence length="58" mass="6696">IAMNQPMMSRVLPDQYSYATKRDENPLLTHVVIAGKFEELILLYLSLDENASEDRIEI</sequence>
<dbReference type="EMBL" id="JAHYIQ010000001">
    <property type="protein sequence ID" value="KAK1137329.1"/>
    <property type="molecule type" value="Genomic_DNA"/>
</dbReference>
<evidence type="ECO:0000313" key="2">
    <source>
        <dbReference type="Proteomes" id="UP001177670"/>
    </source>
</evidence>
<comment type="caution">
    <text evidence="1">The sequence shown here is derived from an EMBL/GenBank/DDBJ whole genome shotgun (WGS) entry which is preliminary data.</text>
</comment>
<dbReference type="AlphaFoldDB" id="A0AA40KY00"/>
<accession>A0AA40KY00</accession>
<organism evidence="1 2">
    <name type="scientific">Melipona bicolor</name>
    <dbReference type="NCBI Taxonomy" id="60889"/>
    <lineage>
        <taxon>Eukaryota</taxon>
        <taxon>Metazoa</taxon>
        <taxon>Ecdysozoa</taxon>
        <taxon>Arthropoda</taxon>
        <taxon>Hexapoda</taxon>
        <taxon>Insecta</taxon>
        <taxon>Pterygota</taxon>
        <taxon>Neoptera</taxon>
        <taxon>Endopterygota</taxon>
        <taxon>Hymenoptera</taxon>
        <taxon>Apocrita</taxon>
        <taxon>Aculeata</taxon>
        <taxon>Apoidea</taxon>
        <taxon>Anthophila</taxon>
        <taxon>Apidae</taxon>
        <taxon>Melipona</taxon>
    </lineage>
</organism>
<gene>
    <name evidence="1" type="ORF">K0M31_001841</name>
</gene>
<keyword evidence="2" id="KW-1185">Reference proteome</keyword>
<feature type="non-terminal residue" evidence="1">
    <location>
        <position position="1"/>
    </location>
</feature>
<reference evidence="1" key="1">
    <citation type="submission" date="2021-10" db="EMBL/GenBank/DDBJ databases">
        <title>Melipona bicolor Genome sequencing and assembly.</title>
        <authorList>
            <person name="Araujo N.S."/>
            <person name="Arias M.C."/>
        </authorList>
    </citation>
    <scope>NUCLEOTIDE SEQUENCE</scope>
    <source>
        <strain evidence="1">USP_2M_L1-L4_2017</strain>
        <tissue evidence="1">Whole body</tissue>
    </source>
</reference>